<sequence>VVPSTQAPLDPSPQPNPTDSGAAVAPAGGVDADSSHGSQQVPSAAPPTKTAITWDEQKGYVILRLWFLFSCLTLFNNIIVDN</sequence>
<keyword evidence="2" id="KW-0812">Transmembrane</keyword>
<keyword evidence="2" id="KW-0472">Membrane</keyword>
<accession>A0ABU6W1N2</accession>
<feature type="transmembrane region" description="Helical" evidence="2">
    <location>
        <begin position="61"/>
        <end position="80"/>
    </location>
</feature>
<feature type="non-terminal residue" evidence="3">
    <location>
        <position position="1"/>
    </location>
</feature>
<feature type="compositionally biased region" description="Low complexity" evidence="1">
    <location>
        <begin position="19"/>
        <end position="32"/>
    </location>
</feature>
<evidence type="ECO:0000256" key="1">
    <source>
        <dbReference type="SAM" id="MobiDB-lite"/>
    </source>
</evidence>
<evidence type="ECO:0000313" key="4">
    <source>
        <dbReference type="Proteomes" id="UP001341840"/>
    </source>
</evidence>
<evidence type="ECO:0000313" key="3">
    <source>
        <dbReference type="EMBL" id="MED6178990.1"/>
    </source>
</evidence>
<evidence type="ECO:0000256" key="2">
    <source>
        <dbReference type="SAM" id="Phobius"/>
    </source>
</evidence>
<gene>
    <name evidence="3" type="ORF">PIB30_112700</name>
</gene>
<dbReference type="Proteomes" id="UP001341840">
    <property type="component" value="Unassembled WGS sequence"/>
</dbReference>
<reference evidence="3 4" key="1">
    <citation type="journal article" date="2023" name="Plants (Basel)">
        <title>Bridging the Gap: Combining Genomics and Transcriptomics Approaches to Understand Stylosanthes scabra, an Orphan Legume from the Brazilian Caatinga.</title>
        <authorList>
            <person name="Ferreira-Neto J.R.C."/>
            <person name="da Silva M.D."/>
            <person name="Binneck E."/>
            <person name="de Melo N.F."/>
            <person name="da Silva R.H."/>
            <person name="de Melo A.L.T.M."/>
            <person name="Pandolfi V."/>
            <person name="Bustamante F.O."/>
            <person name="Brasileiro-Vidal A.C."/>
            <person name="Benko-Iseppon A.M."/>
        </authorList>
    </citation>
    <scope>NUCLEOTIDE SEQUENCE [LARGE SCALE GENOMIC DNA]</scope>
    <source>
        <tissue evidence="3">Leaves</tissue>
    </source>
</reference>
<protein>
    <submittedName>
        <fullName evidence="3">Uncharacterized protein</fullName>
    </submittedName>
</protein>
<feature type="region of interest" description="Disordered" evidence="1">
    <location>
        <begin position="1"/>
        <end position="50"/>
    </location>
</feature>
<organism evidence="3 4">
    <name type="scientific">Stylosanthes scabra</name>
    <dbReference type="NCBI Taxonomy" id="79078"/>
    <lineage>
        <taxon>Eukaryota</taxon>
        <taxon>Viridiplantae</taxon>
        <taxon>Streptophyta</taxon>
        <taxon>Embryophyta</taxon>
        <taxon>Tracheophyta</taxon>
        <taxon>Spermatophyta</taxon>
        <taxon>Magnoliopsida</taxon>
        <taxon>eudicotyledons</taxon>
        <taxon>Gunneridae</taxon>
        <taxon>Pentapetalae</taxon>
        <taxon>rosids</taxon>
        <taxon>fabids</taxon>
        <taxon>Fabales</taxon>
        <taxon>Fabaceae</taxon>
        <taxon>Papilionoideae</taxon>
        <taxon>50 kb inversion clade</taxon>
        <taxon>dalbergioids sensu lato</taxon>
        <taxon>Dalbergieae</taxon>
        <taxon>Pterocarpus clade</taxon>
        <taxon>Stylosanthes</taxon>
    </lineage>
</organism>
<proteinExistence type="predicted"/>
<keyword evidence="4" id="KW-1185">Reference proteome</keyword>
<comment type="caution">
    <text evidence="3">The sequence shown here is derived from an EMBL/GenBank/DDBJ whole genome shotgun (WGS) entry which is preliminary data.</text>
</comment>
<keyword evidence="2" id="KW-1133">Transmembrane helix</keyword>
<name>A0ABU6W1N2_9FABA</name>
<dbReference type="EMBL" id="JASCZI010159337">
    <property type="protein sequence ID" value="MED6178990.1"/>
    <property type="molecule type" value="Genomic_DNA"/>
</dbReference>